<dbReference type="RefSeq" id="XP_049144747.1">
    <property type="nucleotide sequence ID" value="XM_049287604.1"/>
</dbReference>
<protein>
    <submittedName>
        <fullName evidence="1">Uncharacterized protein</fullName>
    </submittedName>
</protein>
<proteinExistence type="predicted"/>
<evidence type="ECO:0000313" key="2">
    <source>
        <dbReference type="Proteomes" id="UP000830671"/>
    </source>
</evidence>
<gene>
    <name evidence="1" type="ORF">CLUP02_08618</name>
</gene>
<dbReference type="Proteomes" id="UP000830671">
    <property type="component" value="Chromosome 4"/>
</dbReference>
<organism evidence="1 2">
    <name type="scientific">Colletotrichum lupini</name>
    <dbReference type="NCBI Taxonomy" id="145971"/>
    <lineage>
        <taxon>Eukaryota</taxon>
        <taxon>Fungi</taxon>
        <taxon>Dikarya</taxon>
        <taxon>Ascomycota</taxon>
        <taxon>Pezizomycotina</taxon>
        <taxon>Sordariomycetes</taxon>
        <taxon>Hypocreomycetidae</taxon>
        <taxon>Glomerellales</taxon>
        <taxon>Glomerellaceae</taxon>
        <taxon>Colletotrichum</taxon>
        <taxon>Colletotrichum acutatum species complex</taxon>
    </lineage>
</organism>
<name>A0A9Q8SU67_9PEZI</name>
<evidence type="ECO:0000313" key="1">
    <source>
        <dbReference type="EMBL" id="UQC83125.1"/>
    </source>
</evidence>
<dbReference type="AlphaFoldDB" id="A0A9Q8SU67"/>
<accession>A0A9Q8SU67</accession>
<keyword evidence="2" id="KW-1185">Reference proteome</keyword>
<dbReference type="EMBL" id="CP019476">
    <property type="protein sequence ID" value="UQC83125.1"/>
    <property type="molecule type" value="Genomic_DNA"/>
</dbReference>
<sequence length="270" mass="29773">MADSRFPAWQSMQEEVVQKHKLFDGMPSRRYPGHRWDGSYDSPFHVQIGLNQQFPVEANAMGFGFPCDISKHAVSGGFTVVVSHIEGQHPFYFVSRVFLHDCNANTAESSTGVVKTITPIMQILSSRNTTSNDVLDVVDCTASNSKMVSGRSHEPGIQRLSAEPRSSALASSSLAFCPVKRLLTPRLDVFGKQKLATSEGAPKKGFLLITIHGNDEVGLQFWASRSLPPSYIAHITKHVLSPRLSRDEQRPLHKASFLLQPPSFSSPSLL</sequence>
<dbReference type="GeneID" id="73342614"/>
<dbReference type="KEGG" id="clup:CLUP02_08618"/>
<reference evidence="1" key="1">
    <citation type="journal article" date="2021" name="Mol. Plant Microbe Interact.">
        <title>Complete Genome Sequence of the Plant-Pathogenic Fungus Colletotrichum lupini.</title>
        <authorList>
            <person name="Baroncelli R."/>
            <person name="Pensec F."/>
            <person name="Da Lio D."/>
            <person name="Boufleur T."/>
            <person name="Vicente I."/>
            <person name="Sarrocco S."/>
            <person name="Picot A."/>
            <person name="Baraldi E."/>
            <person name="Sukno S."/>
            <person name="Thon M."/>
            <person name="Le Floch G."/>
        </authorList>
    </citation>
    <scope>NUCLEOTIDE SEQUENCE</scope>
    <source>
        <strain evidence="1">IMI 504893</strain>
    </source>
</reference>